<feature type="domain" description="Predicted membrane protein YciQ-like C-terminal" evidence="4">
    <location>
        <begin position="473"/>
        <end position="588"/>
    </location>
</feature>
<evidence type="ECO:0000259" key="4">
    <source>
        <dbReference type="Pfam" id="PF20990"/>
    </source>
</evidence>
<dbReference type="Pfam" id="PF09972">
    <property type="entry name" value="DUF2207"/>
    <property type="match status" value="1"/>
</dbReference>
<feature type="transmembrane region" description="Helical" evidence="2">
    <location>
        <begin position="259"/>
        <end position="277"/>
    </location>
</feature>
<feature type="region of interest" description="Disordered" evidence="1">
    <location>
        <begin position="628"/>
        <end position="665"/>
    </location>
</feature>
<proteinExistence type="predicted"/>
<evidence type="ECO:0000313" key="5">
    <source>
        <dbReference type="EMBL" id="MCD7110893.1"/>
    </source>
</evidence>
<feature type="transmembrane region" description="Helical" evidence="2">
    <location>
        <begin position="504"/>
        <end position="526"/>
    </location>
</feature>
<dbReference type="AlphaFoldDB" id="A0A9X1T8M5"/>
<feature type="transmembrane region" description="Helical" evidence="2">
    <location>
        <begin position="436"/>
        <end position="460"/>
    </location>
</feature>
<gene>
    <name evidence="5" type="ORF">LRX75_17815</name>
</gene>
<evidence type="ECO:0000259" key="3">
    <source>
        <dbReference type="Pfam" id="PF09972"/>
    </source>
</evidence>
<feature type="domain" description="Predicted membrane protein YciQ-like C-terminal" evidence="4">
    <location>
        <begin position="296"/>
        <end position="461"/>
    </location>
</feature>
<reference evidence="5" key="1">
    <citation type="submission" date="2021-12" db="EMBL/GenBank/DDBJ databases">
        <authorList>
            <person name="Li Y."/>
        </authorList>
    </citation>
    <scope>NUCLEOTIDE SEQUENCE</scope>
    <source>
        <strain evidence="5">DKSPLA3</strain>
    </source>
</reference>
<evidence type="ECO:0000313" key="6">
    <source>
        <dbReference type="Proteomes" id="UP001139089"/>
    </source>
</evidence>
<feature type="transmembrane region" description="Helical" evidence="2">
    <location>
        <begin position="410"/>
        <end position="430"/>
    </location>
</feature>
<protein>
    <submittedName>
        <fullName evidence="5">DUF2207 domain-containing protein</fullName>
    </submittedName>
</protein>
<organism evidence="5 6">
    <name type="scientific">Rhizobium quercicola</name>
    <dbReference type="NCBI Taxonomy" id="2901226"/>
    <lineage>
        <taxon>Bacteria</taxon>
        <taxon>Pseudomonadati</taxon>
        <taxon>Pseudomonadota</taxon>
        <taxon>Alphaproteobacteria</taxon>
        <taxon>Hyphomicrobiales</taxon>
        <taxon>Rhizobiaceae</taxon>
        <taxon>Rhizobium/Agrobacterium group</taxon>
        <taxon>Rhizobium</taxon>
    </lineage>
</organism>
<dbReference type="Proteomes" id="UP001139089">
    <property type="component" value="Unassembled WGS sequence"/>
</dbReference>
<keyword evidence="2" id="KW-0812">Transmembrane</keyword>
<dbReference type="InterPro" id="IPR048389">
    <property type="entry name" value="YciQ-like_C"/>
</dbReference>
<dbReference type="Pfam" id="PF20990">
    <property type="entry name" value="DUF2207_C"/>
    <property type="match status" value="2"/>
</dbReference>
<keyword evidence="2" id="KW-0472">Membrane</keyword>
<feature type="transmembrane region" description="Helical" evidence="2">
    <location>
        <begin position="472"/>
        <end position="498"/>
    </location>
</feature>
<sequence>MKRARHTIRQGSRTWTAQGGAVSRLVAVLAALILLAGVTAGLAQAEERILSYDSQIEVAADGTLTVTETIRAVAEGDLIKRGIYRDFPLTFTTDDGRTHRVGFQLVSVERDGEAEPSRTENIDGGIRIYTGDKDVFLSNGVHTFALTYTTDRQIRFFEDHDELYWNVTGTGWAFPIDEASATVLLPGGARPQALDVFTGAYGSRAKFARGSPAGNGATFRTTRPLGAQEGLTIVMSLKKGVIAPPSEAQLRAAWWQENMAAILAGIGLLVVAVYYGWIWRRAGRDPDGGVVVPRWDPPENASPALVNYIDNRGFADGGWTAISAAALNLAVTGRVVLEDLQNALVIAATGKKVSTEKLPTGEAALMRAVEGAGGRLVIDRENGPAVQKAGEAFRKAMESEHRGKYYKANIGAIIAGIALSVAFILAILVLGTLDDAGAAIVIVPVVIAVFVAIFIAVFGRSIRRRSSLAGRVAGIVVLSVFGFIGVTVFGGLIASIAFEAVETHQLPLLAGIGGIVLVNLVFLFLMGAPTPVGAKMSAHIAGLRQYLTLAEQERMNMAGAPTMSPGHYETLLPYAVALGVEKPWSKTFDAWLATAAAGAAAYTPVWYSGTGGNSGFGDRMGGFAGSMAGAMQSSLPPPPKSSSSGFSSGGGFSGGGGGGGGGGGW</sequence>
<keyword evidence="2" id="KW-1133">Transmembrane helix</keyword>
<comment type="caution">
    <text evidence="5">The sequence shown here is derived from an EMBL/GenBank/DDBJ whole genome shotgun (WGS) entry which is preliminary data.</text>
</comment>
<feature type="compositionally biased region" description="Gly residues" evidence="1">
    <location>
        <begin position="647"/>
        <end position="665"/>
    </location>
</feature>
<feature type="domain" description="DUF2207" evidence="3">
    <location>
        <begin position="48"/>
        <end position="236"/>
    </location>
</feature>
<evidence type="ECO:0000256" key="1">
    <source>
        <dbReference type="SAM" id="MobiDB-lite"/>
    </source>
</evidence>
<name>A0A9X1T8M5_9HYPH</name>
<dbReference type="EMBL" id="JAJOZR010000012">
    <property type="protein sequence ID" value="MCD7110893.1"/>
    <property type="molecule type" value="Genomic_DNA"/>
</dbReference>
<accession>A0A9X1T8M5</accession>
<dbReference type="InterPro" id="IPR018702">
    <property type="entry name" value="DUF2207"/>
</dbReference>
<keyword evidence="6" id="KW-1185">Reference proteome</keyword>
<evidence type="ECO:0000256" key="2">
    <source>
        <dbReference type="SAM" id="Phobius"/>
    </source>
</evidence>